<dbReference type="InterPro" id="IPR000182">
    <property type="entry name" value="GNAT_dom"/>
</dbReference>
<organism evidence="5">
    <name type="scientific">Panstrongylus megistus</name>
    <dbReference type="NCBI Taxonomy" id="65343"/>
    <lineage>
        <taxon>Eukaryota</taxon>
        <taxon>Metazoa</taxon>
        <taxon>Ecdysozoa</taxon>
        <taxon>Arthropoda</taxon>
        <taxon>Hexapoda</taxon>
        <taxon>Insecta</taxon>
        <taxon>Pterygota</taxon>
        <taxon>Neoptera</taxon>
        <taxon>Paraneoptera</taxon>
        <taxon>Hemiptera</taxon>
        <taxon>Heteroptera</taxon>
        <taxon>Panheteroptera</taxon>
        <taxon>Cimicomorpha</taxon>
        <taxon>Reduviidae</taxon>
        <taxon>Triatominae</taxon>
        <taxon>Panstrongylus</taxon>
    </lineage>
</organism>
<evidence type="ECO:0000256" key="1">
    <source>
        <dbReference type="ARBA" id="ARBA00008694"/>
    </source>
</evidence>
<evidence type="ECO:0000256" key="3">
    <source>
        <dbReference type="ARBA" id="ARBA00023315"/>
    </source>
</evidence>
<evidence type="ECO:0000313" key="5">
    <source>
        <dbReference type="EMBL" id="JAC85628.1"/>
    </source>
</evidence>
<dbReference type="Pfam" id="PF00583">
    <property type="entry name" value="Acetyltransf_1"/>
    <property type="match status" value="1"/>
</dbReference>
<accession>A0A069DNH9</accession>
<dbReference type="PANTHER" id="PTHR10545">
    <property type="entry name" value="DIAMINE N-ACETYLTRANSFERASE"/>
    <property type="match status" value="1"/>
</dbReference>
<feature type="domain" description="N-acetyltransferase" evidence="4">
    <location>
        <begin position="4"/>
        <end position="161"/>
    </location>
</feature>
<comment type="similarity">
    <text evidence="1">Belongs to the acetyltransferase family.</text>
</comment>
<dbReference type="FunFam" id="3.40.630.30:FF:000064">
    <property type="entry name" value="GNAT family acetyltransferase"/>
    <property type="match status" value="1"/>
</dbReference>
<dbReference type="InterPro" id="IPR016181">
    <property type="entry name" value="Acyl_CoA_acyltransferase"/>
</dbReference>
<dbReference type="EMBL" id="GBGD01003261">
    <property type="protein sequence ID" value="JAC85628.1"/>
    <property type="molecule type" value="mRNA"/>
</dbReference>
<dbReference type="GO" id="GO:0008080">
    <property type="term" value="F:N-acetyltransferase activity"/>
    <property type="evidence" value="ECO:0007669"/>
    <property type="project" value="TreeGrafter"/>
</dbReference>
<dbReference type="PROSITE" id="PS51186">
    <property type="entry name" value="GNAT"/>
    <property type="match status" value="1"/>
</dbReference>
<dbReference type="AlphaFoldDB" id="A0A069DNH9"/>
<name>A0A069DNH9_9HEMI</name>
<evidence type="ECO:0000256" key="2">
    <source>
        <dbReference type="ARBA" id="ARBA00022679"/>
    </source>
</evidence>
<protein>
    <submittedName>
        <fullName evidence="5">Putative diamine acetyltransferase</fullName>
    </submittedName>
</protein>
<dbReference type="CDD" id="cd04301">
    <property type="entry name" value="NAT_SF"/>
    <property type="match status" value="1"/>
</dbReference>
<dbReference type="InterPro" id="IPR051016">
    <property type="entry name" value="Diverse_Substrate_AcTransf"/>
</dbReference>
<keyword evidence="2 5" id="KW-0808">Transferase</keyword>
<dbReference type="PANTHER" id="PTHR10545:SF29">
    <property type="entry name" value="GH14572P-RELATED"/>
    <property type="match status" value="1"/>
</dbReference>
<keyword evidence="3" id="KW-0012">Acyltransferase</keyword>
<evidence type="ECO:0000259" key="4">
    <source>
        <dbReference type="PROSITE" id="PS51186"/>
    </source>
</evidence>
<dbReference type="Gene3D" id="3.40.630.30">
    <property type="match status" value="1"/>
</dbReference>
<dbReference type="SUPFAM" id="SSF55729">
    <property type="entry name" value="Acyl-CoA N-acyltransferases (Nat)"/>
    <property type="match status" value="1"/>
</dbReference>
<reference evidence="5" key="1">
    <citation type="journal article" date="2015" name="J. Med. Entomol.">
        <title>A Deep Insight Into the Sialotranscriptome of the Chagas Disease Vector, Panstrongylus megistus (Hemiptera: Heteroptera).</title>
        <authorList>
            <person name="Ribeiro J.M."/>
            <person name="Schwarz A."/>
            <person name="Francischetti I.M."/>
        </authorList>
    </citation>
    <scope>NUCLEOTIDE SEQUENCE</scope>
    <source>
        <tissue evidence="5">Salivary glands</tissue>
    </source>
</reference>
<proteinExistence type="evidence at transcript level"/>
<sequence>MAKIVVRKAKREDCDEIMRLLRELADFENISDWIKLDAKTLEKDGFDTDHPFFHCIVAEDPDNPSDLIGYALFYIGYASWNGKRIYLEDIMVTEKYRRAGIGTMIFTKVCQEAIKLNCKAINFIVADWNPANEFYKKFGTEDLTNKKGYHFFNLDEDKLNEIAKN</sequence>